<evidence type="ECO:0000313" key="4">
    <source>
        <dbReference type="Proteomes" id="UP001060164"/>
    </source>
</evidence>
<organism evidence="3 4">
    <name type="scientific">Ruminococcus gauvreauii</name>
    <dbReference type="NCBI Taxonomy" id="438033"/>
    <lineage>
        <taxon>Bacteria</taxon>
        <taxon>Bacillati</taxon>
        <taxon>Bacillota</taxon>
        <taxon>Clostridia</taxon>
        <taxon>Eubacteriales</taxon>
        <taxon>Oscillospiraceae</taxon>
        <taxon>Ruminococcus</taxon>
    </lineage>
</organism>
<dbReference type="RefSeq" id="WP_028528465.1">
    <property type="nucleotide sequence ID" value="NZ_CABLBR010000011.1"/>
</dbReference>
<dbReference type="InterPro" id="IPR050764">
    <property type="entry name" value="CbbQ/NirQ/NorQ/GpvN"/>
</dbReference>
<dbReference type="Pfam" id="PF07726">
    <property type="entry name" value="AAA_3"/>
    <property type="match status" value="1"/>
</dbReference>
<accession>A0ABY5VDD9</accession>
<dbReference type="SUPFAM" id="SSF52540">
    <property type="entry name" value="P-loop containing nucleoside triphosphate hydrolases"/>
    <property type="match status" value="1"/>
</dbReference>
<reference evidence="3" key="1">
    <citation type="journal article" date="2022" name="Cell">
        <title>Design, construction, and in vivo augmentation of a complex gut microbiome.</title>
        <authorList>
            <person name="Cheng A.G."/>
            <person name="Ho P.Y."/>
            <person name="Aranda-Diaz A."/>
            <person name="Jain S."/>
            <person name="Yu F.B."/>
            <person name="Meng X."/>
            <person name="Wang M."/>
            <person name="Iakiviak M."/>
            <person name="Nagashima K."/>
            <person name="Zhao A."/>
            <person name="Murugkar P."/>
            <person name="Patil A."/>
            <person name="Atabakhsh K."/>
            <person name="Weakley A."/>
            <person name="Yan J."/>
            <person name="Brumbaugh A.R."/>
            <person name="Higginbottom S."/>
            <person name="Dimas A."/>
            <person name="Shiver A.L."/>
            <person name="Deutschbauer A."/>
            <person name="Neff N."/>
            <person name="Sonnenburg J.L."/>
            <person name="Huang K.C."/>
            <person name="Fischbach M.A."/>
        </authorList>
    </citation>
    <scope>NUCLEOTIDE SEQUENCE</scope>
    <source>
        <strain evidence="3">DSM 19829</strain>
    </source>
</reference>
<gene>
    <name evidence="3" type="ORF">NQ502_11230</name>
</gene>
<dbReference type="PIRSF" id="PIRSF002849">
    <property type="entry name" value="AAA_ATPase_chaperone_MoxR_prd"/>
    <property type="match status" value="1"/>
</dbReference>
<dbReference type="EMBL" id="CP102290">
    <property type="protein sequence ID" value="UWP57968.1"/>
    <property type="molecule type" value="Genomic_DNA"/>
</dbReference>
<proteinExistence type="predicted"/>
<dbReference type="CDD" id="cd00009">
    <property type="entry name" value="AAA"/>
    <property type="match status" value="1"/>
</dbReference>
<keyword evidence="4" id="KW-1185">Reference proteome</keyword>
<dbReference type="PANTHER" id="PTHR42759">
    <property type="entry name" value="MOXR FAMILY PROTEIN"/>
    <property type="match status" value="1"/>
</dbReference>
<dbReference type="Gene3D" id="1.10.8.80">
    <property type="entry name" value="Magnesium chelatase subunit I, C-Terminal domain"/>
    <property type="match status" value="1"/>
</dbReference>
<feature type="domain" description="ChlI/MoxR AAA lid" evidence="2">
    <location>
        <begin position="231"/>
        <end position="303"/>
    </location>
</feature>
<evidence type="ECO:0000313" key="3">
    <source>
        <dbReference type="EMBL" id="UWP57968.1"/>
    </source>
</evidence>
<dbReference type="InterPro" id="IPR011703">
    <property type="entry name" value="ATPase_AAA-3"/>
</dbReference>
<dbReference type="Gene3D" id="3.40.50.300">
    <property type="entry name" value="P-loop containing nucleotide triphosphate hydrolases"/>
    <property type="match status" value="1"/>
</dbReference>
<evidence type="ECO:0000259" key="1">
    <source>
        <dbReference type="Pfam" id="PF07726"/>
    </source>
</evidence>
<feature type="domain" description="ATPase AAA-3" evidence="1">
    <location>
        <begin position="38"/>
        <end position="168"/>
    </location>
</feature>
<dbReference type="InterPro" id="IPR041628">
    <property type="entry name" value="ChlI/MoxR_AAA_lid"/>
</dbReference>
<sequence length="315" mass="35235">MSKNRDTAWDILAGANQAILGKEIFTLEALAALLAGGHILLEDIPGVGKTTLALAFSKMMGLKWKRVQFTPDVLPSDLTGFSVYKKDVQKFVYQPGAVFCNLLLADEINRTSPKTQSALLEVMEEKQVTVDGVTRIVPFPFFVIATQNPYGSAGTQMLPPAQMDRFMVCMTMGYPDFKSELAMAKEVEEGTRTDSLRARVTMEQLLDMQSEVSRVYIHDSIYEYIVRLITATRESKYLEMGASPRGTIALVKMARAIAWLQGNEFVSPADVISQFPAVVRHRIQMNVRGRMDGMSREDIMEDILESVPKPLLKRK</sequence>
<protein>
    <submittedName>
        <fullName evidence="3">MoxR family ATPase</fullName>
    </submittedName>
</protein>
<dbReference type="Proteomes" id="UP001060164">
    <property type="component" value="Chromosome"/>
</dbReference>
<name>A0ABY5VDD9_9FIRM</name>
<dbReference type="InterPro" id="IPR027417">
    <property type="entry name" value="P-loop_NTPase"/>
</dbReference>
<dbReference type="Pfam" id="PF17863">
    <property type="entry name" value="AAA_lid_2"/>
    <property type="match status" value="1"/>
</dbReference>
<dbReference type="PANTHER" id="PTHR42759:SF5">
    <property type="entry name" value="METHANOL DEHYDROGENASE REGULATOR"/>
    <property type="match status" value="1"/>
</dbReference>
<evidence type="ECO:0000259" key="2">
    <source>
        <dbReference type="Pfam" id="PF17863"/>
    </source>
</evidence>